<organism evidence="4 5">
    <name type="scientific">Halopelagius fulvigenes</name>
    <dbReference type="NCBI Taxonomy" id="1198324"/>
    <lineage>
        <taxon>Archaea</taxon>
        <taxon>Methanobacteriati</taxon>
        <taxon>Methanobacteriota</taxon>
        <taxon>Stenosarchaea group</taxon>
        <taxon>Halobacteria</taxon>
        <taxon>Halobacteriales</taxon>
        <taxon>Haloferacaceae</taxon>
    </lineage>
</organism>
<dbReference type="Pfam" id="PF00534">
    <property type="entry name" value="Glycos_transf_1"/>
    <property type="match status" value="1"/>
</dbReference>
<feature type="domain" description="Glycosyl transferase family 1" evidence="2">
    <location>
        <begin position="260"/>
        <end position="405"/>
    </location>
</feature>
<dbReference type="PANTHER" id="PTHR45947">
    <property type="entry name" value="SULFOQUINOVOSYL TRANSFERASE SQD2"/>
    <property type="match status" value="1"/>
</dbReference>
<feature type="domain" description="Glycosyltransferase subfamily 4-like N-terminal" evidence="3">
    <location>
        <begin position="16"/>
        <end position="241"/>
    </location>
</feature>
<sequence length="448" mass="47059">MRILLVAHALPPDTYGGTELYTERLAEAFAADHEVTVAAPSDRGAAAADVPGASVVGLPTPTTQPEDGVALDPSAGVAQSSVDAAFADLLSTFDPDVAHFQHLKGLSSRLPRICASEGVPSVLTLHDFWTACHREQLTHPDGSLCSGPTCVGKCANCYANAVGEAVADAADGGEGDDDSPPEAGEGDATFPAFAEPVARRTARLDDALDAADLLVSPSAFLRDRFVEFGVPPGDIVQARNGIWVDAFRDGGYDPDSTLAFGYAGRLVEEKGVHRLLAAFAGVEGDARLDVYGRFDPEGNDYHARLADAAADDRVRFHGYYDDPATPFAESDVFVLPSTWYENSPLVIQEAFAAGTPVVTADRGGMAELVTHGVDGFTFDPESVESLRARLRTLASNPRLVARLREGVEPPKRLSAHAGELLDLYAGLSGAAESTAEAGDGHPVGVFDS</sequence>
<keyword evidence="5" id="KW-1185">Reference proteome</keyword>
<proteinExistence type="predicted"/>
<dbReference type="AlphaFoldDB" id="A0ABD5TVZ5"/>
<name>A0ABD5TVZ5_9EURY</name>
<feature type="region of interest" description="Disordered" evidence="1">
    <location>
        <begin position="169"/>
        <end position="189"/>
    </location>
</feature>
<dbReference type="RefSeq" id="WP_379693303.1">
    <property type="nucleotide sequence ID" value="NZ_JBHSXH010000009.1"/>
</dbReference>
<reference evidence="4 5" key="1">
    <citation type="journal article" date="2019" name="Int. J. Syst. Evol. Microbiol.">
        <title>The Global Catalogue of Microorganisms (GCM) 10K type strain sequencing project: providing services to taxonomists for standard genome sequencing and annotation.</title>
        <authorList>
            <consortium name="The Broad Institute Genomics Platform"/>
            <consortium name="The Broad Institute Genome Sequencing Center for Infectious Disease"/>
            <person name="Wu L."/>
            <person name="Ma J."/>
        </authorList>
    </citation>
    <scope>NUCLEOTIDE SEQUENCE [LARGE SCALE GENOMIC DNA]</scope>
    <source>
        <strain evidence="4 5">YIM 94188</strain>
    </source>
</reference>
<dbReference type="SUPFAM" id="SSF53756">
    <property type="entry name" value="UDP-Glycosyltransferase/glycogen phosphorylase"/>
    <property type="match status" value="1"/>
</dbReference>
<evidence type="ECO:0000313" key="4">
    <source>
        <dbReference type="EMBL" id="MFC6824414.1"/>
    </source>
</evidence>
<evidence type="ECO:0000259" key="2">
    <source>
        <dbReference type="Pfam" id="PF00534"/>
    </source>
</evidence>
<evidence type="ECO:0000256" key="1">
    <source>
        <dbReference type="SAM" id="MobiDB-lite"/>
    </source>
</evidence>
<evidence type="ECO:0000313" key="5">
    <source>
        <dbReference type="Proteomes" id="UP001596408"/>
    </source>
</evidence>
<dbReference type="Gene3D" id="3.40.50.2000">
    <property type="entry name" value="Glycogen Phosphorylase B"/>
    <property type="match status" value="3"/>
</dbReference>
<dbReference type="EMBL" id="JBHSXH010000009">
    <property type="protein sequence ID" value="MFC6824414.1"/>
    <property type="molecule type" value="Genomic_DNA"/>
</dbReference>
<evidence type="ECO:0000259" key="3">
    <source>
        <dbReference type="Pfam" id="PF13579"/>
    </source>
</evidence>
<dbReference type="Pfam" id="PF13579">
    <property type="entry name" value="Glyco_trans_4_4"/>
    <property type="match status" value="1"/>
</dbReference>
<dbReference type="CDD" id="cd03823">
    <property type="entry name" value="GT4_ExpE7-like"/>
    <property type="match status" value="1"/>
</dbReference>
<comment type="caution">
    <text evidence="4">The sequence shown here is derived from an EMBL/GenBank/DDBJ whole genome shotgun (WGS) entry which is preliminary data.</text>
</comment>
<dbReference type="InterPro" id="IPR050194">
    <property type="entry name" value="Glycosyltransferase_grp1"/>
</dbReference>
<accession>A0ABD5TVZ5</accession>
<dbReference type="Proteomes" id="UP001596408">
    <property type="component" value="Unassembled WGS sequence"/>
</dbReference>
<feature type="compositionally biased region" description="Acidic residues" evidence="1">
    <location>
        <begin position="171"/>
        <end position="180"/>
    </location>
</feature>
<gene>
    <name evidence="4" type="ORF">ACFQEV_05305</name>
</gene>
<dbReference type="PANTHER" id="PTHR45947:SF3">
    <property type="entry name" value="SULFOQUINOVOSYL TRANSFERASE SQD2"/>
    <property type="match status" value="1"/>
</dbReference>
<dbReference type="InterPro" id="IPR028098">
    <property type="entry name" value="Glyco_trans_4-like_N"/>
</dbReference>
<dbReference type="InterPro" id="IPR001296">
    <property type="entry name" value="Glyco_trans_1"/>
</dbReference>
<protein>
    <submittedName>
        <fullName evidence="4">Glycosyltransferase family 4 protein</fullName>
    </submittedName>
</protein>